<protein>
    <submittedName>
        <fullName evidence="1">Uncharacterized protein</fullName>
    </submittedName>
</protein>
<dbReference type="Pfam" id="PF13911">
    <property type="entry name" value="AhpC-TSA_2"/>
    <property type="match status" value="1"/>
</dbReference>
<dbReference type="InterPro" id="IPR032801">
    <property type="entry name" value="PXL2A/B/C"/>
</dbReference>
<reference evidence="1" key="2">
    <citation type="submission" date="2025-09" db="UniProtKB">
        <authorList>
            <consortium name="Ensembl"/>
        </authorList>
    </citation>
    <scope>IDENTIFICATION</scope>
</reference>
<sequence>GLDAAALWLQQTGSSFELVLDQQRQLYKTLGLGSSYSKVMGFDCLLRYSEYGVLNRGYPDVPPRLMEDIYQMGGDFLLDEEGNVILSHPSQTPLDRLSVDHILRATDSVAL</sequence>
<organism evidence="1 2">
    <name type="scientific">Gouania willdenowi</name>
    <name type="common">Blunt-snouted clingfish</name>
    <name type="synonym">Lepadogaster willdenowi</name>
    <dbReference type="NCBI Taxonomy" id="441366"/>
    <lineage>
        <taxon>Eukaryota</taxon>
        <taxon>Metazoa</taxon>
        <taxon>Chordata</taxon>
        <taxon>Craniata</taxon>
        <taxon>Vertebrata</taxon>
        <taxon>Euteleostomi</taxon>
        <taxon>Actinopterygii</taxon>
        <taxon>Neopterygii</taxon>
        <taxon>Teleostei</taxon>
        <taxon>Neoteleostei</taxon>
        <taxon>Acanthomorphata</taxon>
        <taxon>Ovalentaria</taxon>
        <taxon>Blenniimorphae</taxon>
        <taxon>Blenniiformes</taxon>
        <taxon>Gobiesocoidei</taxon>
        <taxon>Gobiesocidae</taxon>
        <taxon>Gobiesocinae</taxon>
        <taxon>Gouania</taxon>
    </lineage>
</organism>
<dbReference type="Proteomes" id="UP000694680">
    <property type="component" value="Unassembled WGS sequence"/>
</dbReference>
<accession>A0A8C5DSB2</accession>
<evidence type="ECO:0000313" key="2">
    <source>
        <dbReference type="Proteomes" id="UP000694680"/>
    </source>
</evidence>
<evidence type="ECO:0000313" key="1">
    <source>
        <dbReference type="Ensembl" id="ENSGWIP00000010958.1"/>
    </source>
</evidence>
<dbReference type="Ensembl" id="ENSGWIT00000012183.1">
    <property type="protein sequence ID" value="ENSGWIP00000010958.1"/>
    <property type="gene ID" value="ENSGWIG00000006429.1"/>
</dbReference>
<reference evidence="1" key="1">
    <citation type="submission" date="2025-08" db="UniProtKB">
        <authorList>
            <consortium name="Ensembl"/>
        </authorList>
    </citation>
    <scope>IDENTIFICATION</scope>
</reference>
<name>A0A8C5DSB2_GOUWI</name>
<proteinExistence type="predicted"/>
<keyword evidence="2" id="KW-1185">Reference proteome</keyword>
<dbReference type="AlphaFoldDB" id="A0A8C5DSB2"/>
<dbReference type="Gene3D" id="3.40.30.10">
    <property type="entry name" value="Glutaredoxin"/>
    <property type="match status" value="1"/>
</dbReference>